<protein>
    <recommendedName>
        <fullName evidence="2">Ubiquitin fusion degradation protein</fullName>
    </recommendedName>
</protein>
<organism evidence="1">
    <name type="scientific">viral metagenome</name>
    <dbReference type="NCBI Taxonomy" id="1070528"/>
    <lineage>
        <taxon>unclassified sequences</taxon>
        <taxon>metagenomes</taxon>
        <taxon>organismal metagenomes</taxon>
    </lineage>
</organism>
<proteinExistence type="predicted"/>
<reference evidence="1" key="1">
    <citation type="journal article" date="2020" name="Nature">
        <title>Giant virus diversity and host interactions through global metagenomics.</title>
        <authorList>
            <person name="Schulz F."/>
            <person name="Roux S."/>
            <person name="Paez-Espino D."/>
            <person name="Jungbluth S."/>
            <person name="Walsh D.A."/>
            <person name="Denef V.J."/>
            <person name="McMahon K.D."/>
            <person name="Konstantinidis K.T."/>
            <person name="Eloe-Fadrosh E.A."/>
            <person name="Kyrpides N.C."/>
            <person name="Woyke T."/>
        </authorList>
    </citation>
    <scope>NUCLEOTIDE SEQUENCE</scope>
    <source>
        <strain evidence="1">GVMAG-M-3300023174-60</strain>
    </source>
</reference>
<sequence>MNNTMFISRSLVFYPGFFEDNCQELSDQIIIPSYYLNRLIDDFEEGEKLYLNMTNTNTNKNILVAIGSPHSFDRNTIFAPQWILDLIDCTGCCESVITLTKADMSEVPVATKIIIKPLDPIAFELDTLTCFEKAFMNLHSIKEGITITVPVPQLGKGYTMLAYIEKVEPAAISQIAEGEVDVEFINEFKEVTPTAPIIIPTAPLESSTGHMIPDSITNPIVIPSSPINEVSTEVSAEERRKTVRDSWIKRYQNNAAPL</sequence>
<dbReference type="AlphaFoldDB" id="A0A6C0DUI8"/>
<accession>A0A6C0DUI8</accession>
<dbReference type="EMBL" id="MN739677">
    <property type="protein sequence ID" value="QHT20138.1"/>
    <property type="molecule type" value="Genomic_DNA"/>
</dbReference>
<evidence type="ECO:0008006" key="2">
    <source>
        <dbReference type="Google" id="ProtNLM"/>
    </source>
</evidence>
<evidence type="ECO:0000313" key="1">
    <source>
        <dbReference type="EMBL" id="QHT20138.1"/>
    </source>
</evidence>
<name>A0A6C0DUI8_9ZZZZ</name>